<accession>A0A6J4M6B1</accession>
<dbReference type="InterPro" id="IPR038537">
    <property type="entry name" value="TatT_sf"/>
</dbReference>
<organism evidence="1">
    <name type="scientific">uncultured Lysobacter sp</name>
    <dbReference type="NCBI Taxonomy" id="271060"/>
    <lineage>
        <taxon>Bacteria</taxon>
        <taxon>Pseudomonadati</taxon>
        <taxon>Pseudomonadota</taxon>
        <taxon>Gammaproteobacteria</taxon>
        <taxon>Lysobacterales</taxon>
        <taxon>Lysobacteraceae</taxon>
        <taxon>Lysobacter</taxon>
        <taxon>environmental samples</taxon>
    </lineage>
</organism>
<evidence type="ECO:0000313" key="1">
    <source>
        <dbReference type="EMBL" id="CAA9349654.1"/>
    </source>
</evidence>
<sequence length="293" mass="32718">MIRVIAVVAVAAVLLSGCMTWSPGWENQPIRSPELINGGPALSRAAADAELAQAREAMAVRKAIAGYTAALEDSPGDAELLDDLADAHILYGAAWARSTREKAVWYRAGIRYAERSMATNERFRKRVQAGAGIGDAATELGPHQVRTMLLWVTGVSYYFKECLGVRQVLHFRWMLQTREVMEHMLAVDPEFGSGAVLFSLGIYHLALPPGAGRDLDRSREFLDKAVAVSPTSLLTRWGRAKYFHVMTGDREAFRRDLEWVIAQPPQTPDNTLAWNLYFQRDARETLARIDRLF</sequence>
<dbReference type="EMBL" id="CADCUA010000635">
    <property type="protein sequence ID" value="CAA9349654.1"/>
    <property type="molecule type" value="Genomic_DNA"/>
</dbReference>
<dbReference type="InterPro" id="IPR031823">
    <property type="entry name" value="TatT"/>
</dbReference>
<dbReference type="PROSITE" id="PS51257">
    <property type="entry name" value="PROKAR_LIPOPROTEIN"/>
    <property type="match status" value="1"/>
</dbReference>
<name>A0A6J4M6B1_9GAMM</name>
<reference evidence="1" key="1">
    <citation type="submission" date="2020-02" db="EMBL/GenBank/DDBJ databases">
        <authorList>
            <person name="Meier V. D."/>
        </authorList>
    </citation>
    <scope>NUCLEOTIDE SEQUENCE</scope>
    <source>
        <strain evidence="1">AVDCRST_MAG71</strain>
    </source>
</reference>
<dbReference type="Pfam" id="PF16811">
    <property type="entry name" value="TAtT"/>
    <property type="match status" value="1"/>
</dbReference>
<gene>
    <name evidence="1" type="ORF">AVDCRST_MAG71-2702</name>
</gene>
<proteinExistence type="predicted"/>
<dbReference type="Gene3D" id="1.25.40.920">
    <property type="entry name" value="TRAP transporter T-component"/>
    <property type="match status" value="1"/>
</dbReference>
<protein>
    <submittedName>
        <fullName evidence="1">Uncharacterized protein</fullName>
    </submittedName>
</protein>
<dbReference type="AlphaFoldDB" id="A0A6J4M6B1"/>